<dbReference type="InterPro" id="IPR006976">
    <property type="entry name" value="VanZ-like"/>
</dbReference>
<dbReference type="Pfam" id="PF04892">
    <property type="entry name" value="VanZ"/>
    <property type="match status" value="1"/>
</dbReference>
<keyword evidence="1" id="KW-0472">Membrane</keyword>
<evidence type="ECO:0000259" key="2">
    <source>
        <dbReference type="Pfam" id="PF04892"/>
    </source>
</evidence>
<dbReference type="AlphaFoldDB" id="A0A7X2ZWD7"/>
<accession>A0A7X2ZWD7</accession>
<dbReference type="NCBIfam" id="NF037970">
    <property type="entry name" value="vanZ_1"/>
    <property type="match status" value="1"/>
</dbReference>
<name>A0A7X2ZWD7_9FLAO</name>
<keyword evidence="1" id="KW-0812">Transmembrane</keyword>
<evidence type="ECO:0000256" key="1">
    <source>
        <dbReference type="SAM" id="Phobius"/>
    </source>
</evidence>
<evidence type="ECO:0000313" key="4">
    <source>
        <dbReference type="Proteomes" id="UP000540519"/>
    </source>
</evidence>
<evidence type="ECO:0000313" key="3">
    <source>
        <dbReference type="EMBL" id="MUH37602.1"/>
    </source>
</evidence>
<feature type="transmembrane region" description="Helical" evidence="1">
    <location>
        <begin position="73"/>
        <end position="94"/>
    </location>
</feature>
<feature type="transmembrane region" description="Helical" evidence="1">
    <location>
        <begin position="43"/>
        <end position="61"/>
    </location>
</feature>
<comment type="caution">
    <text evidence="3">The sequence shown here is derived from an EMBL/GenBank/DDBJ whole genome shotgun (WGS) entry which is preliminary data.</text>
</comment>
<reference evidence="3 4" key="1">
    <citation type="journal article" date="2019" name="Mar. Drugs">
        <title>Comparative Genomics and CAZyme Genome Repertoires of Marine Zobellia amurskyensis KMM 3526(T) and Zobellia laminariae KMM 3676(T).</title>
        <authorList>
            <person name="Chernysheva N."/>
            <person name="Bystritskaya E."/>
            <person name="Stenkova A."/>
            <person name="Golovkin I."/>
            <person name="Nedashkovskaya O."/>
            <person name="Isaeva M."/>
        </authorList>
    </citation>
    <scope>NUCLEOTIDE SEQUENCE [LARGE SCALE GENOMIC DNA]</scope>
    <source>
        <strain evidence="3 4">KMM 3526</strain>
    </source>
</reference>
<keyword evidence="1" id="KW-1133">Transmembrane helix</keyword>
<feature type="domain" description="VanZ-like" evidence="2">
    <location>
        <begin position="18"/>
        <end position="121"/>
    </location>
</feature>
<dbReference type="PANTHER" id="PTHR28008:SF1">
    <property type="entry name" value="DOMAIN PROTEIN, PUTATIVE (AFU_ORTHOLOGUE AFUA_3G10980)-RELATED"/>
    <property type="match status" value="1"/>
</dbReference>
<proteinExistence type="predicted"/>
<organism evidence="3 4">
    <name type="scientific">Zobellia amurskyensis</name>
    <dbReference type="NCBI Taxonomy" id="248905"/>
    <lineage>
        <taxon>Bacteria</taxon>
        <taxon>Pseudomonadati</taxon>
        <taxon>Bacteroidota</taxon>
        <taxon>Flavobacteriia</taxon>
        <taxon>Flavobacteriales</taxon>
        <taxon>Flavobacteriaceae</taxon>
        <taxon>Zobellia</taxon>
    </lineage>
</organism>
<gene>
    <name evidence="3" type="ORF">D9O36_17270</name>
</gene>
<sequence>MVLKNSKYTIAFLGWMAFVTFSSLVSFSDTDAADIDIPNLDKVVHFSFYFGAAFLAVLFIRERTKGGMELRKAVLFAVVGAIIYGIIIEVLQYSFTADRHGDILDALANSVGAILGSLAVKSLFSKERWLKWEN</sequence>
<dbReference type="PANTHER" id="PTHR28008">
    <property type="entry name" value="DOMAIN PROTEIN, PUTATIVE (AFU_ORTHOLOGUE AFUA_3G10980)-RELATED"/>
    <property type="match status" value="1"/>
</dbReference>
<dbReference type="EMBL" id="RCNR01000045">
    <property type="protein sequence ID" value="MUH37602.1"/>
    <property type="molecule type" value="Genomic_DNA"/>
</dbReference>
<keyword evidence="4" id="KW-1185">Reference proteome</keyword>
<protein>
    <submittedName>
        <fullName evidence="3">VanZ family protein</fullName>
    </submittedName>
</protein>
<dbReference type="Proteomes" id="UP000540519">
    <property type="component" value="Unassembled WGS sequence"/>
</dbReference>